<accession>A0A401GYM8</accession>
<evidence type="ECO:0000313" key="3">
    <source>
        <dbReference type="Proteomes" id="UP000287166"/>
    </source>
</evidence>
<feature type="domain" description="Aminoglycoside phosphotransferase" evidence="1">
    <location>
        <begin position="301"/>
        <end position="335"/>
    </location>
</feature>
<keyword evidence="2" id="KW-0418">Kinase</keyword>
<keyword evidence="2" id="KW-0808">Transferase</keyword>
<protein>
    <submittedName>
        <fullName evidence="2">Protein kinase-like domain protein</fullName>
    </submittedName>
</protein>
<dbReference type="AlphaFoldDB" id="A0A401GYM8"/>
<dbReference type="CDD" id="cd05120">
    <property type="entry name" value="APH_ChoK_like"/>
    <property type="match status" value="1"/>
</dbReference>
<dbReference type="InterPro" id="IPR011009">
    <property type="entry name" value="Kinase-like_dom_sf"/>
</dbReference>
<dbReference type="InParanoid" id="A0A401GYM8"/>
<organism evidence="2 3">
    <name type="scientific">Sparassis crispa</name>
    <dbReference type="NCBI Taxonomy" id="139825"/>
    <lineage>
        <taxon>Eukaryota</taxon>
        <taxon>Fungi</taxon>
        <taxon>Dikarya</taxon>
        <taxon>Basidiomycota</taxon>
        <taxon>Agaricomycotina</taxon>
        <taxon>Agaricomycetes</taxon>
        <taxon>Polyporales</taxon>
        <taxon>Sparassidaceae</taxon>
        <taxon>Sparassis</taxon>
    </lineage>
</organism>
<dbReference type="InterPro" id="IPR051678">
    <property type="entry name" value="AGP_Transferase"/>
</dbReference>
<dbReference type="PANTHER" id="PTHR21310">
    <property type="entry name" value="AMINOGLYCOSIDE PHOSPHOTRANSFERASE-RELATED-RELATED"/>
    <property type="match status" value="1"/>
</dbReference>
<dbReference type="GO" id="GO:0016301">
    <property type="term" value="F:kinase activity"/>
    <property type="evidence" value="ECO:0007669"/>
    <property type="project" value="UniProtKB-KW"/>
</dbReference>
<evidence type="ECO:0000313" key="2">
    <source>
        <dbReference type="EMBL" id="GBE87261.1"/>
    </source>
</evidence>
<dbReference type="STRING" id="139825.A0A401GYM8"/>
<comment type="caution">
    <text evidence="2">The sequence shown here is derived from an EMBL/GenBank/DDBJ whole genome shotgun (WGS) entry which is preliminary data.</text>
</comment>
<name>A0A401GYM8_9APHY</name>
<dbReference type="InterPro" id="IPR002575">
    <property type="entry name" value="Aminoglycoside_PTrfase"/>
</dbReference>
<dbReference type="Pfam" id="PF01636">
    <property type="entry name" value="APH"/>
    <property type="match status" value="1"/>
</dbReference>
<reference evidence="2 3" key="1">
    <citation type="journal article" date="2018" name="Sci. Rep.">
        <title>Genome sequence of the cauliflower mushroom Sparassis crispa (Hanabiratake) and its association with beneficial usage.</title>
        <authorList>
            <person name="Kiyama R."/>
            <person name="Furutani Y."/>
            <person name="Kawaguchi K."/>
            <person name="Nakanishi T."/>
        </authorList>
    </citation>
    <scope>NUCLEOTIDE SEQUENCE [LARGE SCALE GENOMIC DNA]</scope>
</reference>
<dbReference type="Gene3D" id="3.90.1200.10">
    <property type="match status" value="1"/>
</dbReference>
<evidence type="ECO:0000259" key="1">
    <source>
        <dbReference type="Pfam" id="PF01636"/>
    </source>
</evidence>
<dbReference type="EMBL" id="BFAD01000010">
    <property type="protein sequence ID" value="GBE87261.1"/>
    <property type="molecule type" value="Genomic_DNA"/>
</dbReference>
<sequence length="383" mass="42889">MSTSAQTAMLVPLDVQAVETESLLFDSFLRVYDSLLNGSDQTLSTLSEKEVEAIRELYGKLSKLPLRDSLAALWCLRDARLVHDSLSYSRTRAIVERFTTASRDSPALSLPDVYTQPREWSPDVHTNLPSPEEVFNAPVLSEQGGSIVAKVTETLVVKYGQSISLREVAAILYVSAYTSVPVPQIHGIYEYKSELFLFMDFIPGRTLEDAWPDMTAASKDALTEQLRVHMNSLRLLRGTYIGGLGCTPCFDHIFADEPPSDYGPFPNVAAFHDTLGKVINCYGDLKGFPTSRSKRRLFKDDYRIVFSHGDIAPRNIMVSEEGKLAAILDWETAGFWPEYWEWMKASIDIGLEPDGWGDALNLILEPFDADALIENMFSRVLLL</sequence>
<dbReference type="OrthoDB" id="5404599at2759"/>
<gene>
    <name evidence="2" type="ORF">SCP_1005080</name>
</gene>
<keyword evidence="3" id="KW-1185">Reference proteome</keyword>
<dbReference type="SUPFAM" id="SSF56112">
    <property type="entry name" value="Protein kinase-like (PK-like)"/>
    <property type="match status" value="1"/>
</dbReference>
<dbReference type="PANTHER" id="PTHR21310:SF58">
    <property type="entry name" value="AMINOGLYCOSIDE PHOSPHOTRANSFERASE DOMAIN-CONTAINING PROTEIN"/>
    <property type="match status" value="1"/>
</dbReference>
<dbReference type="Proteomes" id="UP000287166">
    <property type="component" value="Unassembled WGS sequence"/>
</dbReference>
<proteinExistence type="predicted"/>
<dbReference type="RefSeq" id="XP_027618174.1">
    <property type="nucleotide sequence ID" value="XM_027762373.1"/>
</dbReference>
<dbReference type="GeneID" id="38784178"/>